<dbReference type="PANTHER" id="PTHR21621">
    <property type="entry name" value="RIBOSOMAL PROTEIN S6 MODIFICATION PROTEIN"/>
    <property type="match status" value="1"/>
</dbReference>
<name>A0A2A2GH42_9RHOB</name>
<gene>
    <name evidence="4" type="ORF">CK240_14970</name>
</gene>
<dbReference type="GO" id="GO:0018169">
    <property type="term" value="F:ribosomal S6-glutamic acid ligase activity"/>
    <property type="evidence" value="ECO:0007669"/>
    <property type="project" value="TreeGrafter"/>
</dbReference>
<keyword evidence="5" id="KW-1185">Reference proteome</keyword>
<organism evidence="4 5">
    <name type="scientific">Paracoccus salipaludis</name>
    <dbReference type="NCBI Taxonomy" id="2032623"/>
    <lineage>
        <taxon>Bacteria</taxon>
        <taxon>Pseudomonadati</taxon>
        <taxon>Pseudomonadota</taxon>
        <taxon>Alphaproteobacteria</taxon>
        <taxon>Rhodobacterales</taxon>
        <taxon>Paracoccaceae</taxon>
        <taxon>Paracoccus</taxon>
    </lineage>
</organism>
<feature type="domain" description="N-acetyltransferase" evidence="3">
    <location>
        <begin position="94"/>
        <end position="241"/>
    </location>
</feature>
<dbReference type="GO" id="GO:0046872">
    <property type="term" value="F:metal ion binding"/>
    <property type="evidence" value="ECO:0007669"/>
    <property type="project" value="InterPro"/>
</dbReference>
<dbReference type="InterPro" id="IPR013651">
    <property type="entry name" value="ATP-grasp_RimK-type"/>
</dbReference>
<dbReference type="InterPro" id="IPR011761">
    <property type="entry name" value="ATP-grasp"/>
</dbReference>
<dbReference type="EMBL" id="NSJZ01000018">
    <property type="protein sequence ID" value="PAU96209.1"/>
    <property type="molecule type" value="Genomic_DNA"/>
</dbReference>
<dbReference type="PROSITE" id="PS51186">
    <property type="entry name" value="GNAT"/>
    <property type="match status" value="1"/>
</dbReference>
<evidence type="ECO:0000313" key="4">
    <source>
        <dbReference type="EMBL" id="PAU96209.1"/>
    </source>
</evidence>
<feature type="domain" description="ATP-grasp" evidence="2">
    <location>
        <begin position="310"/>
        <end position="553"/>
    </location>
</feature>
<dbReference type="GO" id="GO:0005737">
    <property type="term" value="C:cytoplasm"/>
    <property type="evidence" value="ECO:0007669"/>
    <property type="project" value="TreeGrafter"/>
</dbReference>
<evidence type="ECO:0000259" key="3">
    <source>
        <dbReference type="PROSITE" id="PS51186"/>
    </source>
</evidence>
<dbReference type="Pfam" id="PF02955">
    <property type="entry name" value="GSH-S_ATP"/>
    <property type="match status" value="1"/>
</dbReference>
<dbReference type="Proteomes" id="UP000218023">
    <property type="component" value="Unassembled WGS sequence"/>
</dbReference>
<keyword evidence="1" id="KW-0067">ATP-binding</keyword>
<dbReference type="InterPro" id="IPR016181">
    <property type="entry name" value="Acyl_CoA_acyltransferase"/>
</dbReference>
<reference evidence="4 5" key="1">
    <citation type="submission" date="2017-09" db="EMBL/GenBank/DDBJ databases">
        <title>Paracoccus alkalisoli sp. nov., isolated from saline alkaline soil.</title>
        <authorList>
            <person name="Dong X."/>
            <person name="Zhang G."/>
        </authorList>
    </citation>
    <scope>NUCLEOTIDE SEQUENCE [LARGE SCALE GENOMIC DNA]</scope>
    <source>
        <strain evidence="4 5">WN007</strain>
    </source>
</reference>
<dbReference type="Gene3D" id="3.40.630.30">
    <property type="match status" value="1"/>
</dbReference>
<dbReference type="InterPro" id="IPR004218">
    <property type="entry name" value="GSHS_ATP-bd"/>
</dbReference>
<dbReference type="NCBIfam" id="TIGR03103">
    <property type="entry name" value="trio_acet_GNAT"/>
    <property type="match status" value="1"/>
</dbReference>
<dbReference type="Pfam" id="PF00583">
    <property type="entry name" value="Acetyltransf_1"/>
    <property type="match status" value="1"/>
</dbReference>
<protein>
    <submittedName>
        <fullName evidence="4">N-acetylglutaminylglutamine synthetase</fullName>
    </submittedName>
</protein>
<dbReference type="GO" id="GO:0004363">
    <property type="term" value="F:glutathione synthase activity"/>
    <property type="evidence" value="ECO:0007669"/>
    <property type="project" value="InterPro"/>
</dbReference>
<evidence type="ECO:0000259" key="2">
    <source>
        <dbReference type="PROSITE" id="PS50975"/>
    </source>
</evidence>
<dbReference type="GO" id="GO:0009432">
    <property type="term" value="P:SOS response"/>
    <property type="evidence" value="ECO:0007669"/>
    <property type="project" value="TreeGrafter"/>
</dbReference>
<dbReference type="SUPFAM" id="SSF56059">
    <property type="entry name" value="Glutathione synthetase ATP-binding domain-like"/>
    <property type="match status" value="1"/>
</dbReference>
<comment type="caution">
    <text evidence="4">The sequence shown here is derived from an EMBL/GenBank/DDBJ whole genome shotgun (WGS) entry which is preliminary data.</text>
</comment>
<keyword evidence="1" id="KW-0547">Nucleotide-binding</keyword>
<proteinExistence type="predicted"/>
<evidence type="ECO:0000313" key="5">
    <source>
        <dbReference type="Proteomes" id="UP000218023"/>
    </source>
</evidence>
<dbReference type="Gene3D" id="3.30.470.20">
    <property type="entry name" value="ATP-grasp fold, B domain"/>
    <property type="match status" value="2"/>
</dbReference>
<dbReference type="GO" id="GO:0005524">
    <property type="term" value="F:ATP binding"/>
    <property type="evidence" value="ECO:0007669"/>
    <property type="project" value="UniProtKB-UniRule"/>
</dbReference>
<evidence type="ECO:0000256" key="1">
    <source>
        <dbReference type="PROSITE-ProRule" id="PRU00409"/>
    </source>
</evidence>
<accession>A0A2A2GH42</accession>
<dbReference type="GO" id="GO:0016747">
    <property type="term" value="F:acyltransferase activity, transferring groups other than amino-acyl groups"/>
    <property type="evidence" value="ECO:0007669"/>
    <property type="project" value="InterPro"/>
</dbReference>
<dbReference type="Pfam" id="PF08443">
    <property type="entry name" value="RimK"/>
    <property type="match status" value="1"/>
</dbReference>
<sequence>MQQEADTPARGEKENAFVDCGWGRLIFANTFRDTATLVSTLRSEQDGQRDIAFYVDEPQMVLAGAPQSLFLDPSLCYRLDLSDHAPLSTDGLPFHIRPLKDEADAQGASNVYAARGMIPLPSSFNGSDGPVTLLVAEDNNSGEILGAVMGVDHVEAFGNATGGASLWSLAVAPSAPHGKVGEYLVRALADRFRALGRAYLDLTVMQDNAEASALYEKLGFVRVPVFSVKCRNRINERLYAGTNPAADLNPYGRIIVEEALRRGIHTEVIDAEGGFFKLTYGGRTVACRESLSEFTSAVAMSICDDKRVTRRIVEAAGVRVPRQIIQADPEAIRAFLKDARKVVVKPARGEQGNGVSVGLSTPEQVQEAIARARTYCADVVVEEFHEGEDLRLVVIDYRVVAAALRRPPRVVGNGRDTIYELIKAQSRRRSAATGGESTIPVDAETEACLAENGHTLDDILPEGAEVMVRKAANLHTGGTIHDVTDQTHPQLIEAAIRAARAIDIPVTGIDLIVKSPTQPDYVFIEANERPGLANHEPQPTAERFIDLLFPLSIPAPKDAARDGLPAEKWSSLK</sequence>
<dbReference type="AlphaFoldDB" id="A0A2A2GH42"/>
<dbReference type="InterPro" id="IPR000182">
    <property type="entry name" value="GNAT_dom"/>
</dbReference>
<dbReference type="InterPro" id="IPR017534">
    <property type="entry name" value="GNAT-acetyltransferase"/>
</dbReference>
<dbReference type="PROSITE" id="PS50975">
    <property type="entry name" value="ATP_GRASP"/>
    <property type="match status" value="1"/>
</dbReference>
<dbReference type="SUPFAM" id="SSF55729">
    <property type="entry name" value="Acyl-CoA N-acyltransferases (Nat)"/>
    <property type="match status" value="1"/>
</dbReference>
<dbReference type="PANTHER" id="PTHR21621:SF0">
    <property type="entry name" value="BETA-CITRYLGLUTAMATE SYNTHASE B-RELATED"/>
    <property type="match status" value="1"/>
</dbReference>
<dbReference type="OrthoDB" id="9803907at2"/>